<proteinExistence type="predicted"/>
<dbReference type="PROSITE" id="PS51078">
    <property type="entry name" value="ICLR_ED"/>
    <property type="match status" value="1"/>
</dbReference>
<evidence type="ECO:0000256" key="1">
    <source>
        <dbReference type="ARBA" id="ARBA00023015"/>
    </source>
</evidence>
<comment type="caution">
    <text evidence="6">The sequence shown here is derived from an EMBL/GenBank/DDBJ whole genome shotgun (WGS) entry which is preliminary data.</text>
</comment>
<organism evidence="6 7">
    <name type="scientific">Streptomyces daliensis</name>
    <dbReference type="NCBI Taxonomy" id="299421"/>
    <lineage>
        <taxon>Bacteria</taxon>
        <taxon>Bacillati</taxon>
        <taxon>Actinomycetota</taxon>
        <taxon>Actinomycetes</taxon>
        <taxon>Kitasatosporales</taxon>
        <taxon>Streptomycetaceae</taxon>
        <taxon>Streptomyces</taxon>
    </lineage>
</organism>
<evidence type="ECO:0000259" key="4">
    <source>
        <dbReference type="PROSITE" id="PS51077"/>
    </source>
</evidence>
<dbReference type="CDD" id="cd00090">
    <property type="entry name" value="HTH_ARSR"/>
    <property type="match status" value="1"/>
</dbReference>
<dbReference type="Pfam" id="PF01614">
    <property type="entry name" value="IclR_C"/>
    <property type="match status" value="1"/>
</dbReference>
<dbReference type="PANTHER" id="PTHR30136">
    <property type="entry name" value="HELIX-TURN-HELIX TRANSCRIPTIONAL REGULATOR, ICLR FAMILY"/>
    <property type="match status" value="1"/>
</dbReference>
<dbReference type="EMBL" id="JAGSMN010000002">
    <property type="protein sequence ID" value="MBR7671475.1"/>
    <property type="molecule type" value="Genomic_DNA"/>
</dbReference>
<protein>
    <submittedName>
        <fullName evidence="6">IclR family transcriptional regulator</fullName>
    </submittedName>
</protein>
<evidence type="ECO:0000259" key="5">
    <source>
        <dbReference type="PROSITE" id="PS51078"/>
    </source>
</evidence>
<dbReference type="InterPro" id="IPR005471">
    <property type="entry name" value="Tscrpt_reg_IclR_N"/>
</dbReference>
<keyword evidence="7" id="KW-1185">Reference proteome</keyword>
<evidence type="ECO:0000313" key="7">
    <source>
        <dbReference type="Proteomes" id="UP000675554"/>
    </source>
</evidence>
<evidence type="ECO:0000256" key="3">
    <source>
        <dbReference type="ARBA" id="ARBA00023163"/>
    </source>
</evidence>
<dbReference type="InterPro" id="IPR050707">
    <property type="entry name" value="HTH_MetabolicPath_Reg"/>
</dbReference>
<dbReference type="Proteomes" id="UP000675554">
    <property type="component" value="Unassembled WGS sequence"/>
</dbReference>
<dbReference type="Pfam" id="PF09339">
    <property type="entry name" value="HTH_IclR"/>
    <property type="match status" value="1"/>
</dbReference>
<keyword evidence="2" id="KW-0238">DNA-binding</keyword>
<keyword evidence="1" id="KW-0805">Transcription regulation</keyword>
<dbReference type="InterPro" id="IPR011991">
    <property type="entry name" value="ArsR-like_HTH"/>
</dbReference>
<reference evidence="6" key="1">
    <citation type="submission" date="2021-04" db="EMBL/GenBank/DDBJ databases">
        <title>Sequencing of actinobacteria type strains.</title>
        <authorList>
            <person name="Nguyen G.-S."/>
            <person name="Wentzel A."/>
        </authorList>
    </citation>
    <scope>NUCLEOTIDE SEQUENCE</scope>
    <source>
        <strain evidence="6">DSM 42095</strain>
    </source>
</reference>
<dbReference type="SMART" id="SM00346">
    <property type="entry name" value="HTH_ICLR"/>
    <property type="match status" value="1"/>
</dbReference>
<dbReference type="GO" id="GO:0003677">
    <property type="term" value="F:DNA binding"/>
    <property type="evidence" value="ECO:0007669"/>
    <property type="project" value="UniProtKB-KW"/>
</dbReference>
<sequence>MNPLRQEHVKASRTFRWAFGQLPRSPGVPGYHSAPMRRDVGSCTGFMVNRKGVMGSMSESQELANKSVLKGAMLLRELARHESGATVTELAAAVGLSRPTAFRILNSLEQTGFVDRNDAKYTLGWEFSRLARRADPYRSLVGRIQPILEELAESAKETVTLAVPTPGGELDLIAAAAGSHVVGVSVSSLIGQQWPLHASSTGKILLADMSSAKLRENLPEKLEKFTADTISDRKTLLKELQEVREQGYAILDNELEEGLLSLSRPIRDSAGSLVAILTVDAPRYRFGRDRIPGTLQQMHAATEKLVRLMWPGWEGQQAEG</sequence>
<dbReference type="InterPro" id="IPR036390">
    <property type="entry name" value="WH_DNA-bd_sf"/>
</dbReference>
<feature type="domain" description="HTH iclR-type" evidence="4">
    <location>
        <begin position="65"/>
        <end position="125"/>
    </location>
</feature>
<evidence type="ECO:0000256" key="2">
    <source>
        <dbReference type="ARBA" id="ARBA00023125"/>
    </source>
</evidence>
<name>A0A8T4IHQ5_9ACTN</name>
<dbReference type="GO" id="GO:0045892">
    <property type="term" value="P:negative regulation of DNA-templated transcription"/>
    <property type="evidence" value="ECO:0007669"/>
    <property type="project" value="TreeGrafter"/>
</dbReference>
<dbReference type="InterPro" id="IPR014757">
    <property type="entry name" value="Tscrpt_reg_IclR_C"/>
</dbReference>
<dbReference type="InterPro" id="IPR036388">
    <property type="entry name" value="WH-like_DNA-bd_sf"/>
</dbReference>
<gene>
    <name evidence="6" type="ORF">KDA82_00170</name>
</gene>
<feature type="domain" description="IclR-ED" evidence="5">
    <location>
        <begin position="126"/>
        <end position="311"/>
    </location>
</feature>
<dbReference type="InterPro" id="IPR029016">
    <property type="entry name" value="GAF-like_dom_sf"/>
</dbReference>
<keyword evidence="3" id="KW-0804">Transcription</keyword>
<dbReference type="PROSITE" id="PS51077">
    <property type="entry name" value="HTH_ICLR"/>
    <property type="match status" value="1"/>
</dbReference>
<dbReference type="AlphaFoldDB" id="A0A8T4IHQ5"/>
<dbReference type="PANTHER" id="PTHR30136:SF24">
    <property type="entry name" value="HTH-TYPE TRANSCRIPTIONAL REPRESSOR ALLR"/>
    <property type="match status" value="1"/>
</dbReference>
<accession>A0A8T4IHQ5</accession>
<dbReference type="Gene3D" id="1.10.10.10">
    <property type="entry name" value="Winged helix-like DNA-binding domain superfamily/Winged helix DNA-binding domain"/>
    <property type="match status" value="1"/>
</dbReference>
<dbReference type="SUPFAM" id="SSF55781">
    <property type="entry name" value="GAF domain-like"/>
    <property type="match status" value="1"/>
</dbReference>
<dbReference type="SUPFAM" id="SSF46785">
    <property type="entry name" value="Winged helix' DNA-binding domain"/>
    <property type="match status" value="1"/>
</dbReference>
<dbReference type="Gene3D" id="3.30.450.40">
    <property type="match status" value="1"/>
</dbReference>
<evidence type="ECO:0000313" key="6">
    <source>
        <dbReference type="EMBL" id="MBR7671475.1"/>
    </source>
</evidence>
<dbReference type="GO" id="GO:0003700">
    <property type="term" value="F:DNA-binding transcription factor activity"/>
    <property type="evidence" value="ECO:0007669"/>
    <property type="project" value="TreeGrafter"/>
</dbReference>